<dbReference type="GO" id="GO:0006457">
    <property type="term" value="P:protein folding"/>
    <property type="evidence" value="ECO:0007669"/>
    <property type="project" value="TreeGrafter"/>
</dbReference>
<evidence type="ECO:0000313" key="5">
    <source>
        <dbReference type="Proteomes" id="UP000825935"/>
    </source>
</evidence>
<dbReference type="OrthoDB" id="72053at2759"/>
<gene>
    <name evidence="4" type="ORF">KP509_25G061900</name>
</gene>
<dbReference type="GO" id="GO:0005783">
    <property type="term" value="C:endoplasmic reticulum"/>
    <property type="evidence" value="ECO:0007669"/>
    <property type="project" value="TreeGrafter"/>
</dbReference>
<evidence type="ECO:0000256" key="2">
    <source>
        <dbReference type="ARBA" id="ARBA00022729"/>
    </source>
</evidence>
<accession>A0A8T2RQU7</accession>
<dbReference type="SUPFAM" id="SSF52833">
    <property type="entry name" value="Thioredoxin-like"/>
    <property type="match status" value="1"/>
</dbReference>
<dbReference type="Gene3D" id="3.40.30.10">
    <property type="entry name" value="Glutaredoxin"/>
    <property type="match status" value="1"/>
</dbReference>
<dbReference type="InterPro" id="IPR051063">
    <property type="entry name" value="PDI"/>
</dbReference>
<evidence type="ECO:0000259" key="3">
    <source>
        <dbReference type="Pfam" id="PF00085"/>
    </source>
</evidence>
<dbReference type="InterPro" id="IPR036249">
    <property type="entry name" value="Thioredoxin-like_sf"/>
</dbReference>
<dbReference type="PANTHER" id="PTHR45672">
    <property type="entry name" value="PROTEIN DISULFIDE-ISOMERASE C17H9.14C-RELATED"/>
    <property type="match status" value="1"/>
</dbReference>
<dbReference type="Pfam" id="PF00085">
    <property type="entry name" value="Thioredoxin"/>
    <property type="match status" value="1"/>
</dbReference>
<evidence type="ECO:0000256" key="1">
    <source>
        <dbReference type="ARBA" id="ARBA00006347"/>
    </source>
</evidence>
<dbReference type="InterPro" id="IPR013766">
    <property type="entry name" value="Thioredoxin_domain"/>
</dbReference>
<keyword evidence="2" id="KW-0732">Signal</keyword>
<proteinExistence type="inferred from homology"/>
<comment type="similarity">
    <text evidence="1">Belongs to the protein disulfide isomerase family.</text>
</comment>
<reference evidence="4" key="1">
    <citation type="submission" date="2021-08" db="EMBL/GenBank/DDBJ databases">
        <title>WGS assembly of Ceratopteris richardii.</title>
        <authorList>
            <person name="Marchant D.B."/>
            <person name="Chen G."/>
            <person name="Jenkins J."/>
            <person name="Shu S."/>
            <person name="Leebens-Mack J."/>
            <person name="Grimwood J."/>
            <person name="Schmutz J."/>
            <person name="Soltis P."/>
            <person name="Soltis D."/>
            <person name="Chen Z.-H."/>
        </authorList>
    </citation>
    <scope>NUCLEOTIDE SEQUENCE</scope>
    <source>
        <strain evidence="4">Whitten #5841</strain>
        <tissue evidence="4">Leaf</tissue>
    </source>
</reference>
<dbReference type="GO" id="GO:0003756">
    <property type="term" value="F:protein disulfide isomerase activity"/>
    <property type="evidence" value="ECO:0007669"/>
    <property type="project" value="TreeGrafter"/>
</dbReference>
<organism evidence="4 5">
    <name type="scientific">Ceratopteris richardii</name>
    <name type="common">Triangle waterfern</name>
    <dbReference type="NCBI Taxonomy" id="49495"/>
    <lineage>
        <taxon>Eukaryota</taxon>
        <taxon>Viridiplantae</taxon>
        <taxon>Streptophyta</taxon>
        <taxon>Embryophyta</taxon>
        <taxon>Tracheophyta</taxon>
        <taxon>Polypodiopsida</taxon>
        <taxon>Polypodiidae</taxon>
        <taxon>Polypodiales</taxon>
        <taxon>Pteridineae</taxon>
        <taxon>Pteridaceae</taxon>
        <taxon>Parkerioideae</taxon>
        <taxon>Ceratopteris</taxon>
    </lineage>
</organism>
<dbReference type="PANTHER" id="PTHR45672:SF3">
    <property type="entry name" value="THIOREDOXIN DOMAIN-CONTAINING PROTEIN 5"/>
    <property type="match status" value="1"/>
</dbReference>
<dbReference type="CDD" id="cd02961">
    <property type="entry name" value="PDI_a_family"/>
    <property type="match status" value="1"/>
</dbReference>
<name>A0A8T2RQU7_CERRI</name>
<protein>
    <recommendedName>
        <fullName evidence="3">Thioredoxin domain-containing protein</fullName>
    </recommendedName>
</protein>
<sequence>MLIVSIVAGQYLSYWIVFASHSLLLNNATFTDKVKEKDTLWLVKFYVPWCRYCSSAQVVWEELGKTLDIEDSVEMVHVDCTFEGENEGSRWLDIYTYTPLATYTRHEYVCLFLSYKRAASIY</sequence>
<feature type="domain" description="Thioredoxin" evidence="3">
    <location>
        <begin position="24"/>
        <end position="83"/>
    </location>
</feature>
<evidence type="ECO:0000313" key="4">
    <source>
        <dbReference type="EMBL" id="KAH7298859.1"/>
    </source>
</evidence>
<comment type="caution">
    <text evidence="4">The sequence shown here is derived from an EMBL/GenBank/DDBJ whole genome shotgun (WGS) entry which is preliminary data.</text>
</comment>
<dbReference type="AlphaFoldDB" id="A0A8T2RQU7"/>
<keyword evidence="5" id="KW-1185">Reference proteome</keyword>
<dbReference type="Proteomes" id="UP000825935">
    <property type="component" value="Chromosome 25"/>
</dbReference>
<dbReference type="EMBL" id="CM035430">
    <property type="protein sequence ID" value="KAH7298859.1"/>
    <property type="molecule type" value="Genomic_DNA"/>
</dbReference>